<accession>A0A8B6X3S9</accession>
<dbReference type="GO" id="GO:0005975">
    <property type="term" value="P:carbohydrate metabolic process"/>
    <property type="evidence" value="ECO:0007669"/>
    <property type="project" value="UniProtKB-UniRule"/>
</dbReference>
<dbReference type="InterPro" id="IPR036291">
    <property type="entry name" value="NAD(P)-bd_dom_sf"/>
</dbReference>
<dbReference type="Gene3D" id="3.40.50.720">
    <property type="entry name" value="NAD(P)-binding Rossmann-like Domain"/>
    <property type="match status" value="1"/>
</dbReference>
<feature type="binding site" evidence="4">
    <location>
        <position position="186"/>
    </location>
    <ligand>
        <name>substrate</name>
    </ligand>
</feature>
<feature type="domain" description="NAD-dependent epimerase/dehydratase" evidence="5">
    <location>
        <begin position="4"/>
        <end position="244"/>
    </location>
</feature>
<dbReference type="GO" id="GO:0008712">
    <property type="term" value="F:ADP-glyceromanno-heptose 6-epimerase activity"/>
    <property type="evidence" value="ECO:0007669"/>
    <property type="project" value="UniProtKB-UniRule"/>
</dbReference>
<feature type="binding site" evidence="4">
    <location>
        <position position="39"/>
    </location>
    <ligand>
        <name>NADP(+)</name>
        <dbReference type="ChEBI" id="CHEBI:58349"/>
    </ligand>
</feature>
<feature type="active site" description="Proton acceptor" evidence="4">
    <location>
        <position position="177"/>
    </location>
</feature>
<gene>
    <name evidence="7" type="primary">rfaD</name>
    <name evidence="4" type="synonym">hldD</name>
</gene>
<dbReference type="InterPro" id="IPR001509">
    <property type="entry name" value="Epimerase_deHydtase"/>
</dbReference>
<comment type="similarity">
    <text evidence="4">Belongs to the NAD(P)-dependent epimerase/dehydratase family. HldD subfamily.</text>
</comment>
<reference evidence="7" key="1">
    <citation type="submission" date="2025-08" db="UniProtKB">
        <authorList>
            <consortium name="RefSeq"/>
        </authorList>
    </citation>
    <scope>IDENTIFICATION</scope>
</reference>
<comment type="cofactor">
    <cofactor evidence="4">
        <name>NADP(+)</name>
        <dbReference type="ChEBI" id="CHEBI:58349"/>
    </cofactor>
    <text evidence="4">Binds 1 NADP(+) per subunit.</text>
</comment>
<dbReference type="RefSeq" id="WP_028311010.1">
    <property type="nucleotide sequence ID" value="NZ_AXWS01000008.1"/>
</dbReference>
<feature type="binding site" evidence="4">
    <location>
        <position position="213"/>
    </location>
    <ligand>
        <name>substrate</name>
    </ligand>
</feature>
<evidence type="ECO:0000256" key="2">
    <source>
        <dbReference type="ARBA" id="ARBA00023235"/>
    </source>
</evidence>
<dbReference type="SUPFAM" id="SSF51735">
    <property type="entry name" value="NAD(P)-binding Rossmann-fold domains"/>
    <property type="match status" value="1"/>
</dbReference>
<organism evidence="6 7">
    <name type="scientific">Derxia gummosa DSM 723</name>
    <dbReference type="NCBI Taxonomy" id="1121388"/>
    <lineage>
        <taxon>Bacteria</taxon>
        <taxon>Pseudomonadati</taxon>
        <taxon>Pseudomonadota</taxon>
        <taxon>Betaproteobacteria</taxon>
        <taxon>Burkholderiales</taxon>
        <taxon>Alcaligenaceae</taxon>
        <taxon>Derxia</taxon>
    </lineage>
</organism>
<dbReference type="Pfam" id="PF01370">
    <property type="entry name" value="Epimerase"/>
    <property type="match status" value="1"/>
</dbReference>
<dbReference type="PANTHER" id="PTHR43103">
    <property type="entry name" value="NUCLEOSIDE-DIPHOSPHATE-SUGAR EPIMERASE"/>
    <property type="match status" value="1"/>
</dbReference>
<comment type="pathway">
    <text evidence="4">Nucleotide-sugar biosynthesis; ADP-L-glycero-beta-D-manno-heptose biosynthesis; ADP-L-glycero-beta-D-manno-heptose from D-glycero-beta-D-manno-heptose 7-phosphate: step 4/4.</text>
</comment>
<dbReference type="Gene3D" id="3.90.25.10">
    <property type="entry name" value="UDP-galactose 4-epimerase, domain 1"/>
    <property type="match status" value="1"/>
</dbReference>
<protein>
    <recommendedName>
        <fullName evidence="4">ADP-L-glycero-D-manno-heptose-6-epimerase</fullName>
        <ecNumber evidence="4">5.1.3.20</ecNumber>
    </recommendedName>
    <alternativeName>
        <fullName evidence="4">ADP-L-glycero-beta-D-manno-heptose-6-epimerase</fullName>
        <shortName evidence="4">ADP-glyceromanno-heptose 6-epimerase</shortName>
        <shortName evidence="4">ADP-hep 6-epimerase</shortName>
        <shortName evidence="4">AGME</shortName>
    </alternativeName>
</protein>
<dbReference type="InterPro" id="IPR011912">
    <property type="entry name" value="Heptose_epim"/>
</dbReference>
<feature type="binding site" evidence="4">
    <location>
        <position position="169"/>
    </location>
    <ligand>
        <name>NADP(+)</name>
        <dbReference type="ChEBI" id="CHEBI:58349"/>
    </ligand>
</feature>
<keyword evidence="1 4" id="KW-0521">NADP</keyword>
<keyword evidence="3 4" id="KW-0119">Carbohydrate metabolism</keyword>
<comment type="function">
    <text evidence="4">Catalyzes the interconversion between ADP-D-glycero-beta-D-manno-heptose and ADP-L-glycero-beta-D-manno-heptose via an epimerization at carbon 6 of the heptose.</text>
</comment>
<feature type="binding site" evidence="4">
    <location>
        <begin position="32"/>
        <end position="33"/>
    </location>
    <ligand>
        <name>NADP(+)</name>
        <dbReference type="ChEBI" id="CHEBI:58349"/>
    </ligand>
</feature>
<dbReference type="GO" id="GO:0097171">
    <property type="term" value="P:ADP-L-glycero-beta-D-manno-heptose biosynthetic process"/>
    <property type="evidence" value="ECO:0007669"/>
    <property type="project" value="UniProtKB-UniPathway"/>
</dbReference>
<feature type="active site" description="Proton acceptor" evidence="4">
    <location>
        <position position="139"/>
    </location>
</feature>
<feature type="binding site" evidence="4">
    <location>
        <begin position="75"/>
        <end position="79"/>
    </location>
    <ligand>
        <name>NADP(+)</name>
        <dbReference type="ChEBI" id="CHEBI:58349"/>
    </ligand>
</feature>
<dbReference type="EC" id="5.1.3.20" evidence="4"/>
<dbReference type="HAMAP" id="MF_01601">
    <property type="entry name" value="Heptose_epimerase"/>
    <property type="match status" value="1"/>
</dbReference>
<evidence type="ECO:0000259" key="5">
    <source>
        <dbReference type="Pfam" id="PF01370"/>
    </source>
</evidence>
<keyword evidence="2 4" id="KW-0413">Isomerase</keyword>
<feature type="binding site" evidence="4">
    <location>
        <position position="295"/>
    </location>
    <ligand>
        <name>substrate</name>
    </ligand>
</feature>
<feature type="binding site" evidence="4">
    <location>
        <position position="177"/>
    </location>
    <ligand>
        <name>NADP(+)</name>
        <dbReference type="ChEBI" id="CHEBI:58349"/>
    </ligand>
</feature>
<name>A0A8B6X3S9_9BURK</name>
<evidence type="ECO:0000256" key="4">
    <source>
        <dbReference type="HAMAP-Rule" id="MF_01601"/>
    </source>
</evidence>
<dbReference type="AlphaFoldDB" id="A0A8B6X3S9"/>
<sequence length="332" mass="37000">MSLIITGAAGFIGSNLVRHYNARGITDIIVVDDLTAGDKFVNLRDCQIADYFDYRDFLPRLEAGQFPRIEGVLHQGACSDTMNHDGHFMLDVNYRYSRRLFEWCQAKRVPLIYASSAATYGPATVFVESPENEKPLNVYGYSKLLFDQIVRRAASSLTAPVVGLRYFNVYGPREQHKGRMASVAFHNFNQFRAEGHVRLFEGSHGYPDGGQERDFVYVDDVCAVNAFFLDRASERQVYAIVNCGSGRAQPFNDVASSVVNAIRESEGRAALALPELVAGGQLRYQPFPEALKGKYQAHTQADLTNLRAAGYKAPFLSVEEGVRRYVKTLLAG</sequence>
<dbReference type="Proteomes" id="UP000675920">
    <property type="component" value="Unplaced"/>
</dbReference>
<feature type="binding site" evidence="4">
    <location>
        <position position="143"/>
    </location>
    <ligand>
        <name>NADP(+)</name>
        <dbReference type="ChEBI" id="CHEBI:58349"/>
    </ligand>
</feature>
<dbReference type="OrthoDB" id="9803010at2"/>
<evidence type="ECO:0000256" key="1">
    <source>
        <dbReference type="ARBA" id="ARBA00022857"/>
    </source>
</evidence>
<keyword evidence="6" id="KW-1185">Reference proteome</keyword>
<comment type="caution">
    <text evidence="4">Lacks conserved residue(s) required for the propagation of feature annotation.</text>
</comment>
<dbReference type="GO" id="GO:0050661">
    <property type="term" value="F:NADP binding"/>
    <property type="evidence" value="ECO:0007669"/>
    <property type="project" value="InterPro"/>
</dbReference>
<evidence type="ECO:0000313" key="7">
    <source>
        <dbReference type="RefSeq" id="WP_028311010.1"/>
    </source>
</evidence>
<feature type="binding site" evidence="4">
    <location>
        <position position="168"/>
    </location>
    <ligand>
        <name>substrate</name>
    </ligand>
</feature>
<proteinExistence type="inferred from homology"/>
<evidence type="ECO:0000313" key="6">
    <source>
        <dbReference type="Proteomes" id="UP000675920"/>
    </source>
</evidence>
<comment type="domain">
    <text evidence="4">Contains a large N-terminal NADP-binding domain, and a smaller C-terminal substrate-binding domain.</text>
</comment>
<feature type="binding site" evidence="4">
    <location>
        <begin position="11"/>
        <end position="12"/>
    </location>
    <ligand>
        <name>NADP(+)</name>
        <dbReference type="ChEBI" id="CHEBI:58349"/>
    </ligand>
</feature>
<feature type="binding site" evidence="4">
    <location>
        <begin position="200"/>
        <end position="203"/>
    </location>
    <ligand>
        <name>substrate</name>
    </ligand>
</feature>
<dbReference type="UniPathway" id="UPA00356">
    <property type="reaction ID" value="UER00440"/>
</dbReference>
<comment type="catalytic activity">
    <reaction evidence="4">
        <text>ADP-D-glycero-beta-D-manno-heptose = ADP-L-glycero-beta-D-manno-heptose</text>
        <dbReference type="Rhea" id="RHEA:17577"/>
        <dbReference type="ChEBI" id="CHEBI:59967"/>
        <dbReference type="ChEBI" id="CHEBI:61506"/>
        <dbReference type="EC" id="5.1.3.20"/>
    </reaction>
</comment>
<dbReference type="NCBIfam" id="TIGR02197">
    <property type="entry name" value="heptose_epim"/>
    <property type="match status" value="1"/>
</dbReference>
<evidence type="ECO:0000256" key="3">
    <source>
        <dbReference type="ARBA" id="ARBA00023277"/>
    </source>
</evidence>
<comment type="subunit">
    <text evidence="4">Homopentamer.</text>
</comment>
<dbReference type="CDD" id="cd05248">
    <property type="entry name" value="ADP_GME_SDR_e"/>
    <property type="match status" value="1"/>
</dbReference>
<dbReference type="PANTHER" id="PTHR43103:SF3">
    <property type="entry name" value="ADP-L-GLYCERO-D-MANNO-HEPTOSE-6-EPIMERASE"/>
    <property type="match status" value="1"/>
</dbReference>
<feature type="binding site" evidence="4">
    <location>
        <position position="179"/>
    </location>
    <ligand>
        <name>substrate</name>
    </ligand>
</feature>